<organism evidence="2 3">
    <name type="scientific">Xenorhabdus doucetiae</name>
    <dbReference type="NCBI Taxonomy" id="351671"/>
    <lineage>
        <taxon>Bacteria</taxon>
        <taxon>Pseudomonadati</taxon>
        <taxon>Pseudomonadota</taxon>
        <taxon>Gammaproteobacteria</taxon>
        <taxon>Enterobacterales</taxon>
        <taxon>Morganellaceae</taxon>
        <taxon>Xenorhabdus</taxon>
    </lineage>
</organism>
<sequence length="42" mass="4656">MKLLQGGHKNNQQNLDSDAIGFLLLSAHIILNVINIPYKTLP</sequence>
<feature type="transmembrane region" description="Helical" evidence="1">
    <location>
        <begin position="20"/>
        <end position="38"/>
    </location>
</feature>
<dbReference type="EMBL" id="FO704550">
    <property type="protein sequence ID" value="CDG16303.1"/>
    <property type="molecule type" value="Genomic_DNA"/>
</dbReference>
<accession>A0A068QN56</accession>
<proteinExistence type="predicted"/>
<evidence type="ECO:0000313" key="2">
    <source>
        <dbReference type="EMBL" id="CDG16303.1"/>
    </source>
</evidence>
<name>A0A068QN56_9GAMM</name>
<reference evidence="2 3" key="1">
    <citation type="submission" date="2013-07" db="EMBL/GenBank/DDBJ databases">
        <authorList>
            <person name="Genoscope - CEA"/>
        </authorList>
    </citation>
    <scope>NUCLEOTIDE SEQUENCE [LARGE SCALE GENOMIC DNA]</scope>
    <source>
        <strain evidence="3">FRM16 / DSM 17909</strain>
    </source>
</reference>
<keyword evidence="1" id="KW-0812">Transmembrane</keyword>
<keyword evidence="1" id="KW-1133">Transmembrane helix</keyword>
<evidence type="ECO:0000313" key="3">
    <source>
        <dbReference type="Proteomes" id="UP000032721"/>
    </source>
</evidence>
<dbReference type="KEGG" id="xdo:XDD1_0600"/>
<protein>
    <submittedName>
        <fullName evidence="2">Uncharacterized protein</fullName>
    </submittedName>
</protein>
<evidence type="ECO:0000256" key="1">
    <source>
        <dbReference type="SAM" id="Phobius"/>
    </source>
</evidence>
<gene>
    <name evidence="2" type="ORF">XDD1_0600</name>
</gene>
<dbReference type="HOGENOM" id="CLU_3259975_0_0_6"/>
<dbReference type="AlphaFoldDB" id="A0A068QN56"/>
<keyword evidence="1" id="KW-0472">Membrane</keyword>
<dbReference type="Proteomes" id="UP000032721">
    <property type="component" value="Chromosome"/>
</dbReference>